<dbReference type="GO" id="GO:0003676">
    <property type="term" value="F:nucleic acid binding"/>
    <property type="evidence" value="ECO:0007669"/>
    <property type="project" value="InterPro"/>
</dbReference>
<dbReference type="InterPro" id="IPR036397">
    <property type="entry name" value="RNaseH_sf"/>
</dbReference>
<reference evidence="1" key="1">
    <citation type="journal article" date="2023" name="Insect Mol. Biol.">
        <title>Genome sequencing provides insights into the evolution of gene families encoding plant cell wall-degrading enzymes in longhorned beetles.</title>
        <authorList>
            <person name="Shin N.R."/>
            <person name="Okamura Y."/>
            <person name="Kirsch R."/>
            <person name="Pauchet Y."/>
        </authorList>
    </citation>
    <scope>NUCLEOTIDE SEQUENCE</scope>
    <source>
        <strain evidence="1">RBIC_L_NR</strain>
    </source>
</reference>
<dbReference type="PANTHER" id="PTHR37984:SF5">
    <property type="entry name" value="PROTEIN NYNRIN-LIKE"/>
    <property type="match status" value="1"/>
</dbReference>
<name>A0AAV8ZN16_9CUCU</name>
<keyword evidence="2" id="KW-1185">Reference proteome</keyword>
<sequence length="127" mass="14507">MQQVTHCLGFNQVLTPSYHPEANPVEKKNRDLKTQLAISSAKDHTSWRESLPAIRFAINTSYCQSTSYSPVSLTFKRELRTPDDVHRYMRSITEQDNSVPQITPYLLSLGTVLKEARENHEQSQDSA</sequence>
<dbReference type="EMBL" id="JANEYF010001054">
    <property type="protein sequence ID" value="KAJ8966173.1"/>
    <property type="molecule type" value="Genomic_DNA"/>
</dbReference>
<dbReference type="InterPro" id="IPR050951">
    <property type="entry name" value="Retrovirus_Pol_polyprotein"/>
</dbReference>
<evidence type="ECO:0000313" key="1">
    <source>
        <dbReference type="EMBL" id="KAJ8966173.1"/>
    </source>
</evidence>
<evidence type="ECO:0000313" key="2">
    <source>
        <dbReference type="Proteomes" id="UP001162156"/>
    </source>
</evidence>
<dbReference type="InterPro" id="IPR012337">
    <property type="entry name" value="RNaseH-like_sf"/>
</dbReference>
<dbReference type="AlphaFoldDB" id="A0AAV8ZN16"/>
<evidence type="ECO:0008006" key="3">
    <source>
        <dbReference type="Google" id="ProtNLM"/>
    </source>
</evidence>
<dbReference type="PANTHER" id="PTHR37984">
    <property type="entry name" value="PROTEIN CBG26694"/>
    <property type="match status" value="1"/>
</dbReference>
<accession>A0AAV8ZN16</accession>
<proteinExistence type="predicted"/>
<dbReference type="Proteomes" id="UP001162156">
    <property type="component" value="Unassembled WGS sequence"/>
</dbReference>
<comment type="caution">
    <text evidence="1">The sequence shown here is derived from an EMBL/GenBank/DDBJ whole genome shotgun (WGS) entry which is preliminary data.</text>
</comment>
<dbReference type="Gene3D" id="3.30.420.10">
    <property type="entry name" value="Ribonuclease H-like superfamily/Ribonuclease H"/>
    <property type="match status" value="1"/>
</dbReference>
<protein>
    <recommendedName>
        <fullName evidence="3">Integrase catalytic domain-containing protein</fullName>
    </recommendedName>
</protein>
<dbReference type="SUPFAM" id="SSF53098">
    <property type="entry name" value="Ribonuclease H-like"/>
    <property type="match status" value="1"/>
</dbReference>
<organism evidence="1 2">
    <name type="scientific">Rhamnusium bicolor</name>
    <dbReference type="NCBI Taxonomy" id="1586634"/>
    <lineage>
        <taxon>Eukaryota</taxon>
        <taxon>Metazoa</taxon>
        <taxon>Ecdysozoa</taxon>
        <taxon>Arthropoda</taxon>
        <taxon>Hexapoda</taxon>
        <taxon>Insecta</taxon>
        <taxon>Pterygota</taxon>
        <taxon>Neoptera</taxon>
        <taxon>Endopterygota</taxon>
        <taxon>Coleoptera</taxon>
        <taxon>Polyphaga</taxon>
        <taxon>Cucujiformia</taxon>
        <taxon>Chrysomeloidea</taxon>
        <taxon>Cerambycidae</taxon>
        <taxon>Lepturinae</taxon>
        <taxon>Rhagiini</taxon>
        <taxon>Rhamnusium</taxon>
    </lineage>
</organism>
<gene>
    <name evidence="1" type="ORF">NQ314_003705</name>
</gene>